<feature type="transmembrane region" description="Helical" evidence="1">
    <location>
        <begin position="48"/>
        <end position="73"/>
    </location>
</feature>
<keyword evidence="1" id="KW-1133">Transmembrane helix</keyword>
<dbReference type="AlphaFoldDB" id="A2Q155"/>
<evidence type="ECO:0000313" key="2">
    <source>
        <dbReference type="EMBL" id="ABN05672.1"/>
    </source>
</evidence>
<proteinExistence type="predicted"/>
<keyword evidence="1" id="KW-0472">Membrane</keyword>
<organism evidence="2">
    <name type="scientific">Medicago truncatula</name>
    <name type="common">Barrel medic</name>
    <name type="synonym">Medicago tribuloides</name>
    <dbReference type="NCBI Taxonomy" id="3880"/>
    <lineage>
        <taxon>Eukaryota</taxon>
        <taxon>Viridiplantae</taxon>
        <taxon>Streptophyta</taxon>
        <taxon>Embryophyta</taxon>
        <taxon>Tracheophyta</taxon>
        <taxon>Spermatophyta</taxon>
        <taxon>Magnoliopsida</taxon>
        <taxon>eudicotyledons</taxon>
        <taxon>Gunneridae</taxon>
        <taxon>Pentapetalae</taxon>
        <taxon>rosids</taxon>
        <taxon>fabids</taxon>
        <taxon>Fabales</taxon>
        <taxon>Fabaceae</taxon>
        <taxon>Papilionoideae</taxon>
        <taxon>50 kb inversion clade</taxon>
        <taxon>NPAAA clade</taxon>
        <taxon>Hologalegina</taxon>
        <taxon>IRL clade</taxon>
        <taxon>Trifolieae</taxon>
        <taxon>Medicago</taxon>
    </lineage>
</organism>
<evidence type="ECO:0008006" key="3">
    <source>
        <dbReference type="Google" id="ProtNLM"/>
    </source>
</evidence>
<accession>A2Q155</accession>
<protein>
    <recommendedName>
        <fullName evidence="3">Transmembrane protein</fullName>
    </recommendedName>
</protein>
<evidence type="ECO:0000256" key="1">
    <source>
        <dbReference type="SAM" id="Phobius"/>
    </source>
</evidence>
<reference evidence="2" key="2">
    <citation type="submission" date="2007-03" db="EMBL/GenBank/DDBJ databases">
        <authorList>
            <consortium name="The International Medicago Genome Annotation Group"/>
        </authorList>
    </citation>
    <scope>NUCLEOTIDE SEQUENCE</scope>
</reference>
<name>A2Q155_MEDTR</name>
<gene>
    <name evidence="2" type="ORF">MtrDRAFT_AC147482g38v2</name>
</gene>
<dbReference type="EMBL" id="AC147482">
    <property type="protein sequence ID" value="ABN05672.1"/>
    <property type="molecule type" value="Genomic_DNA"/>
</dbReference>
<keyword evidence="1" id="KW-0812">Transmembrane</keyword>
<reference evidence="2" key="1">
    <citation type="submission" date="2004-11" db="EMBL/GenBank/DDBJ databases">
        <authorList>
            <person name="Town C.D."/>
        </authorList>
    </citation>
    <scope>NUCLEOTIDE SEQUENCE</scope>
</reference>
<sequence>MNLETFTNICPSLVLCSILHILTVLFGFIIFGGSILNDVLANFDTDPVILAYLIEIYSTSLFESATPFISCLFSRLSSTWVKGIY</sequence>
<feature type="transmembrane region" description="Helical" evidence="1">
    <location>
        <begin position="12"/>
        <end position="36"/>
    </location>
</feature>